<protein>
    <submittedName>
        <fullName evidence="1">Uncharacterized protein</fullName>
    </submittedName>
</protein>
<dbReference type="EMBL" id="JAVDRP010000024">
    <property type="protein sequence ID" value="MDR6412773.1"/>
    <property type="molecule type" value="Genomic_DNA"/>
</dbReference>
<accession>A0ABU1M187</accession>
<dbReference type="Proteomes" id="UP001264340">
    <property type="component" value="Unassembled WGS sequence"/>
</dbReference>
<proteinExistence type="predicted"/>
<name>A0ABU1M187_9BURK</name>
<reference evidence="1 2" key="1">
    <citation type="submission" date="2023-07" db="EMBL/GenBank/DDBJ databases">
        <title>Sorghum-associated microbial communities from plants grown in Nebraska, USA.</title>
        <authorList>
            <person name="Schachtman D."/>
        </authorList>
    </citation>
    <scope>NUCLEOTIDE SEQUENCE [LARGE SCALE GENOMIC DNA]</scope>
    <source>
        <strain evidence="1 2">DS1316</strain>
    </source>
</reference>
<keyword evidence="2" id="KW-1185">Reference proteome</keyword>
<gene>
    <name evidence="1" type="ORF">J2804_006209</name>
</gene>
<evidence type="ECO:0000313" key="2">
    <source>
        <dbReference type="Proteomes" id="UP001264340"/>
    </source>
</evidence>
<comment type="caution">
    <text evidence="1">The sequence shown here is derived from an EMBL/GenBank/DDBJ whole genome shotgun (WGS) entry which is preliminary data.</text>
</comment>
<organism evidence="1 2">
    <name type="scientific">Paraburkholderia terricola</name>
    <dbReference type="NCBI Taxonomy" id="169427"/>
    <lineage>
        <taxon>Bacteria</taxon>
        <taxon>Pseudomonadati</taxon>
        <taxon>Pseudomonadota</taxon>
        <taxon>Betaproteobacteria</taxon>
        <taxon>Burkholderiales</taxon>
        <taxon>Burkholderiaceae</taxon>
        <taxon>Paraburkholderia</taxon>
    </lineage>
</organism>
<evidence type="ECO:0000313" key="1">
    <source>
        <dbReference type="EMBL" id="MDR6412773.1"/>
    </source>
</evidence>
<sequence length="233" mass="25913">MRSTRGCFGVDDGPSRIDLWRAPYAMSIHRDRPRRDVRPITRSDIETAAQLGKQSFDREEPKRVVGHRRRRSAVGVGEAAFGFFIALRTYAPANVGYLAADRSLAGLRIWKLPPRRTAHCRGRENARRPIAYVGCKMADLAASGSESSMSNVECARHVSDLTTSYRHGVELAIEPVQGIRYSGDARQYSPQSLLCFTSLLLHRDVNSGRTSICARPPRADQLAHGSTHTKLVQ</sequence>